<evidence type="ECO:0000313" key="3">
    <source>
        <dbReference type="Proteomes" id="UP001501237"/>
    </source>
</evidence>
<comment type="caution">
    <text evidence="2">The sequence shown here is derived from an EMBL/GenBank/DDBJ whole genome shotgun (WGS) entry which is preliminary data.</text>
</comment>
<gene>
    <name evidence="2" type="ORF">GCM10010468_04090</name>
</gene>
<sequence length="119" mass="13053">MADAKLSLKFARRALGFMKEGVLSAPDDVLRCDDHLATLQLLNDEDGMRIQTIPCSSAQRRRPRRLVQEAARRHRPSRSVRAACPPGPSTVTAPTRPRLVSDGDEGATKAQPRRGRLGA</sequence>
<keyword evidence="3" id="KW-1185">Reference proteome</keyword>
<dbReference type="Proteomes" id="UP001501237">
    <property type="component" value="Unassembled WGS sequence"/>
</dbReference>
<evidence type="ECO:0000256" key="1">
    <source>
        <dbReference type="SAM" id="MobiDB-lite"/>
    </source>
</evidence>
<reference evidence="3" key="1">
    <citation type="journal article" date="2019" name="Int. J. Syst. Evol. Microbiol.">
        <title>The Global Catalogue of Microorganisms (GCM) 10K type strain sequencing project: providing services to taxonomists for standard genome sequencing and annotation.</title>
        <authorList>
            <consortium name="The Broad Institute Genomics Platform"/>
            <consortium name="The Broad Institute Genome Sequencing Center for Infectious Disease"/>
            <person name="Wu L."/>
            <person name="Ma J."/>
        </authorList>
    </citation>
    <scope>NUCLEOTIDE SEQUENCE [LARGE SCALE GENOMIC DNA]</scope>
    <source>
        <strain evidence="3">JCM 9377</strain>
    </source>
</reference>
<organism evidence="2 3">
    <name type="scientific">Actinocorallia longicatena</name>
    <dbReference type="NCBI Taxonomy" id="111803"/>
    <lineage>
        <taxon>Bacteria</taxon>
        <taxon>Bacillati</taxon>
        <taxon>Actinomycetota</taxon>
        <taxon>Actinomycetes</taxon>
        <taxon>Streptosporangiales</taxon>
        <taxon>Thermomonosporaceae</taxon>
        <taxon>Actinocorallia</taxon>
    </lineage>
</organism>
<protein>
    <submittedName>
        <fullName evidence="2">Uncharacterized protein</fullName>
    </submittedName>
</protein>
<dbReference type="EMBL" id="BAAAUV010000001">
    <property type="protein sequence ID" value="GAA3194316.1"/>
    <property type="molecule type" value="Genomic_DNA"/>
</dbReference>
<proteinExistence type="predicted"/>
<name>A0ABP6PWV0_9ACTN</name>
<feature type="region of interest" description="Disordered" evidence="1">
    <location>
        <begin position="57"/>
        <end position="119"/>
    </location>
</feature>
<accession>A0ABP6PWV0</accession>
<evidence type="ECO:0000313" key="2">
    <source>
        <dbReference type="EMBL" id="GAA3194316.1"/>
    </source>
</evidence>